<organism evidence="3 4">
    <name type="scientific">Pseudidiomarina aestuarii</name>
    <dbReference type="NCBI Taxonomy" id="624146"/>
    <lineage>
        <taxon>Bacteria</taxon>
        <taxon>Pseudomonadati</taxon>
        <taxon>Pseudomonadota</taxon>
        <taxon>Gammaproteobacteria</taxon>
        <taxon>Alteromonadales</taxon>
        <taxon>Idiomarinaceae</taxon>
        <taxon>Pseudidiomarina</taxon>
    </lineage>
</organism>
<feature type="domain" description="Response regulatory" evidence="2">
    <location>
        <begin position="27"/>
        <end position="151"/>
    </location>
</feature>
<dbReference type="Pfam" id="PF00072">
    <property type="entry name" value="Response_reg"/>
    <property type="match status" value="1"/>
</dbReference>
<dbReference type="SUPFAM" id="SSF52172">
    <property type="entry name" value="CheY-like"/>
    <property type="match status" value="1"/>
</dbReference>
<protein>
    <recommendedName>
        <fullName evidence="2">Response regulatory domain-containing protein</fullName>
    </recommendedName>
</protein>
<evidence type="ECO:0000259" key="2">
    <source>
        <dbReference type="PROSITE" id="PS50110"/>
    </source>
</evidence>
<evidence type="ECO:0000256" key="1">
    <source>
        <dbReference type="PROSITE-ProRule" id="PRU00169"/>
    </source>
</evidence>
<keyword evidence="1" id="KW-0597">Phosphoprotein</keyword>
<dbReference type="PROSITE" id="PS50110">
    <property type="entry name" value="RESPONSE_REGULATORY"/>
    <property type="match status" value="1"/>
</dbReference>
<dbReference type="Proteomes" id="UP000287766">
    <property type="component" value="Unassembled WGS sequence"/>
</dbReference>
<keyword evidence="4" id="KW-1185">Reference proteome</keyword>
<evidence type="ECO:0000313" key="4">
    <source>
        <dbReference type="Proteomes" id="UP000287766"/>
    </source>
</evidence>
<dbReference type="GO" id="GO:0000160">
    <property type="term" value="P:phosphorelay signal transduction system"/>
    <property type="evidence" value="ECO:0007669"/>
    <property type="project" value="InterPro"/>
</dbReference>
<dbReference type="InterPro" id="IPR001789">
    <property type="entry name" value="Sig_transdc_resp-reg_receiver"/>
</dbReference>
<accession>A0A7Z6ZTZ2</accession>
<dbReference type="CDD" id="cd00156">
    <property type="entry name" value="REC"/>
    <property type="match status" value="1"/>
</dbReference>
<dbReference type="EMBL" id="PIPR01000001">
    <property type="protein sequence ID" value="RUO41367.1"/>
    <property type="molecule type" value="Genomic_DNA"/>
</dbReference>
<evidence type="ECO:0000313" key="3">
    <source>
        <dbReference type="EMBL" id="RUO41367.1"/>
    </source>
</evidence>
<dbReference type="Gene3D" id="3.40.50.2300">
    <property type="match status" value="1"/>
</dbReference>
<dbReference type="InterPro" id="IPR011006">
    <property type="entry name" value="CheY-like_superfamily"/>
</dbReference>
<proteinExistence type="predicted"/>
<dbReference type="RefSeq" id="WP_169930101.1">
    <property type="nucleotide sequence ID" value="NZ_PIPR01000001.1"/>
</dbReference>
<name>A0A7Z6ZTZ2_9GAMM</name>
<dbReference type="AlphaFoldDB" id="A0A7Z6ZTZ2"/>
<reference evidence="4" key="1">
    <citation type="journal article" date="2018" name="Front. Microbiol.">
        <title>Genome-Based Analysis Reveals the Taxonomy and Diversity of the Family Idiomarinaceae.</title>
        <authorList>
            <person name="Liu Y."/>
            <person name="Lai Q."/>
            <person name="Shao Z."/>
        </authorList>
    </citation>
    <scope>NUCLEOTIDE SEQUENCE [LARGE SCALE GENOMIC DNA]</scope>
    <source>
        <strain evidence="4">KYW314</strain>
    </source>
</reference>
<sequence>MSNDFIFADEIDNQPVPPRRSNADGWKVLIVDDEREVHAVTRLALMELSFEGRGLHFLSAHTRAEAEELVLQHPDIAIVLLDVVMDTDDAGLQVARFIRDEAHNQKARIILRTGQPGQAPERTVVLNYDINDYKSKTELTSQKLFTCVMSALRSYRDIIRVEAQLQSREQTLMALTQLLQTNYPDCWQDAVTQRPELELWMQPPTKDT</sequence>
<comment type="caution">
    <text evidence="3">The sequence shown here is derived from an EMBL/GenBank/DDBJ whole genome shotgun (WGS) entry which is preliminary data.</text>
</comment>
<feature type="modified residue" description="4-aspartylphosphate" evidence="1">
    <location>
        <position position="82"/>
    </location>
</feature>
<gene>
    <name evidence="3" type="ORF">CWE22_04095</name>
</gene>